<gene>
    <name evidence="1" type="primary">Necator_chrI.g537</name>
    <name evidence="1" type="ORF">RB195_004415</name>
</gene>
<dbReference type="EMBL" id="JAVFWL010000001">
    <property type="protein sequence ID" value="KAK6726092.1"/>
    <property type="molecule type" value="Genomic_DNA"/>
</dbReference>
<evidence type="ECO:0000313" key="1">
    <source>
        <dbReference type="EMBL" id="KAK6726092.1"/>
    </source>
</evidence>
<organism evidence="1 2">
    <name type="scientific">Necator americanus</name>
    <name type="common">Human hookworm</name>
    <dbReference type="NCBI Taxonomy" id="51031"/>
    <lineage>
        <taxon>Eukaryota</taxon>
        <taxon>Metazoa</taxon>
        <taxon>Ecdysozoa</taxon>
        <taxon>Nematoda</taxon>
        <taxon>Chromadorea</taxon>
        <taxon>Rhabditida</taxon>
        <taxon>Rhabditina</taxon>
        <taxon>Rhabditomorpha</taxon>
        <taxon>Strongyloidea</taxon>
        <taxon>Ancylostomatidae</taxon>
        <taxon>Bunostominae</taxon>
        <taxon>Necator</taxon>
    </lineage>
</organism>
<evidence type="ECO:0000313" key="2">
    <source>
        <dbReference type="Proteomes" id="UP001303046"/>
    </source>
</evidence>
<name>A0ABR1BHW0_NECAM</name>
<sequence length="104" mass="11095">MSIRLWSSTTDSLNQPLSSCRLVFGAQPSAKIASSRYVIGGVCVCAEQEDHGGGDSLGWISSVQPASQPNLNESITCEHSSYVRIVDVRTGSMSLTVRSSLEFG</sequence>
<protein>
    <submittedName>
        <fullName evidence="1">Uncharacterized protein</fullName>
    </submittedName>
</protein>
<dbReference type="Proteomes" id="UP001303046">
    <property type="component" value="Unassembled WGS sequence"/>
</dbReference>
<comment type="caution">
    <text evidence="1">The sequence shown here is derived from an EMBL/GenBank/DDBJ whole genome shotgun (WGS) entry which is preliminary data.</text>
</comment>
<reference evidence="1 2" key="1">
    <citation type="submission" date="2023-08" db="EMBL/GenBank/DDBJ databases">
        <title>A Necator americanus chromosomal reference genome.</title>
        <authorList>
            <person name="Ilik V."/>
            <person name="Petrzelkova K.J."/>
            <person name="Pardy F."/>
            <person name="Fuh T."/>
            <person name="Niatou-Singa F.S."/>
            <person name="Gouil Q."/>
            <person name="Baker L."/>
            <person name="Ritchie M.E."/>
            <person name="Jex A.R."/>
            <person name="Gazzola D."/>
            <person name="Li H."/>
            <person name="Toshio Fujiwara R."/>
            <person name="Zhan B."/>
            <person name="Aroian R.V."/>
            <person name="Pafco B."/>
            <person name="Schwarz E.M."/>
        </authorList>
    </citation>
    <scope>NUCLEOTIDE SEQUENCE [LARGE SCALE GENOMIC DNA]</scope>
    <source>
        <strain evidence="1 2">Aroian</strain>
        <tissue evidence="1">Whole animal</tissue>
    </source>
</reference>
<keyword evidence="2" id="KW-1185">Reference proteome</keyword>
<proteinExistence type="predicted"/>
<accession>A0ABR1BHW0</accession>